<gene>
    <name evidence="2" type="ORF">QTG54_008866</name>
</gene>
<proteinExistence type="predicted"/>
<evidence type="ECO:0000313" key="3">
    <source>
        <dbReference type="Proteomes" id="UP001224775"/>
    </source>
</evidence>
<dbReference type="EMBL" id="JATAAI010000015">
    <property type="protein sequence ID" value="KAK1740771.1"/>
    <property type="molecule type" value="Genomic_DNA"/>
</dbReference>
<feature type="region of interest" description="Disordered" evidence="1">
    <location>
        <begin position="400"/>
        <end position="423"/>
    </location>
</feature>
<feature type="compositionally biased region" description="Basic and acidic residues" evidence="1">
    <location>
        <begin position="400"/>
        <end position="410"/>
    </location>
</feature>
<dbReference type="InterPro" id="IPR003774">
    <property type="entry name" value="AlgH-like"/>
</dbReference>
<feature type="compositionally biased region" description="Polar residues" evidence="1">
    <location>
        <begin position="675"/>
        <end position="696"/>
    </location>
</feature>
<dbReference type="AlphaFoldDB" id="A0AAD9DAW9"/>
<dbReference type="PANTHER" id="PTHR31984">
    <property type="entry name" value="TRANSPORTER, PUTATIVE (DUF179)-RELATED"/>
    <property type="match status" value="1"/>
</dbReference>
<reference evidence="2" key="1">
    <citation type="submission" date="2023-06" db="EMBL/GenBank/DDBJ databases">
        <title>Survivors Of The Sea: Transcriptome response of Skeletonema marinoi to long-term dormancy.</title>
        <authorList>
            <person name="Pinder M.I.M."/>
            <person name="Kourtchenko O."/>
            <person name="Robertson E.K."/>
            <person name="Larsson T."/>
            <person name="Maumus F."/>
            <person name="Osuna-Cruz C.M."/>
            <person name="Vancaester E."/>
            <person name="Stenow R."/>
            <person name="Vandepoele K."/>
            <person name="Ploug H."/>
            <person name="Bruchert V."/>
            <person name="Godhe A."/>
            <person name="Topel M."/>
        </authorList>
    </citation>
    <scope>NUCLEOTIDE SEQUENCE</scope>
    <source>
        <strain evidence="2">R05AC</strain>
    </source>
</reference>
<feature type="region of interest" description="Disordered" evidence="1">
    <location>
        <begin position="105"/>
        <end position="128"/>
    </location>
</feature>
<feature type="compositionally biased region" description="Acidic residues" evidence="1">
    <location>
        <begin position="110"/>
        <end position="127"/>
    </location>
</feature>
<dbReference type="Pfam" id="PF02622">
    <property type="entry name" value="DUF179"/>
    <property type="match status" value="1"/>
</dbReference>
<name>A0AAD9DAW9_9STRA</name>
<protein>
    <submittedName>
        <fullName evidence="2">YqgE/AlgH family protein</fullName>
    </submittedName>
</protein>
<comment type="caution">
    <text evidence="2">The sequence shown here is derived from an EMBL/GenBank/DDBJ whole genome shotgun (WGS) entry which is preliminary data.</text>
</comment>
<organism evidence="2 3">
    <name type="scientific">Skeletonema marinoi</name>
    <dbReference type="NCBI Taxonomy" id="267567"/>
    <lineage>
        <taxon>Eukaryota</taxon>
        <taxon>Sar</taxon>
        <taxon>Stramenopiles</taxon>
        <taxon>Ochrophyta</taxon>
        <taxon>Bacillariophyta</taxon>
        <taxon>Coscinodiscophyceae</taxon>
        <taxon>Thalassiosirophycidae</taxon>
        <taxon>Thalassiosirales</taxon>
        <taxon>Skeletonemataceae</taxon>
        <taxon>Skeletonema</taxon>
        <taxon>Skeletonema marinoi-dohrnii complex</taxon>
    </lineage>
</organism>
<dbReference type="Gene3D" id="3.40.1740.10">
    <property type="entry name" value="VC0467-like"/>
    <property type="match status" value="1"/>
</dbReference>
<sequence>MTTPPPFVIRSVYRSLLRSSKPFSPPSPNYAVYASLLHRSGISHDWEECIYDLEKKRAKLRSRDGDDSNGKKKKNENIIPKSWARNLTRSYADLKEEYQMHKDSLASLHDDDDDDDDEEDDDWDEDVPIGSHHFHEQEYYNADQDPKFILFRHLLREWFAGGNDTTKDEAIDNSWPRQWSPDEEGYYENGKIKQVPLMRFPSQIIGDCDGLSVREIIQREFRAVTVEEKYERERCAKANDTSSSTSAAAVGAQIEVYPPSSYIDNPIRLQTALYTLQELNRKLLWANKIGLPNPNDCTTRQAREWKRLVQAAKGVSVYPKEDEKCATANEDPPLETETVETKIIDDADSTQSNDEPSTPKEDKKSAHPLLDCGTLMIAHPLMTGYFANSVIILLDHTDVRSKDKSDDKKSSSTTTTDEAKSSGGTYGLIVNRLALEANSVESTQSRLEILRQRFEEKKERDLAEVLLQSSDATETSATGPQKTDVVTTKSTGGSARRPISLLQAVQNDDLPETVQLAFGDAPIREGGPVNLSIQMIHRAVVQNDLGAGATKEKSKKIGGTVIPSHFGDENLKEMETTFFGGDVINASYAVLEGVRDADDFSFIIGASCWSPGQLENEIQRGCWLRFCGPSSMAMTGMCDHYDAAELKQLFGSQDEEDKDSAQGAKLSSFPPRPSNAATLSVAGSATRGSNNTQQSGERPVGDLWLSIMCALSQGEADLAYVMLNSSHVKDDLGDACDNFYK</sequence>
<accession>A0AAD9DAW9</accession>
<evidence type="ECO:0000313" key="2">
    <source>
        <dbReference type="EMBL" id="KAK1740771.1"/>
    </source>
</evidence>
<feature type="region of interest" description="Disordered" evidence="1">
    <location>
        <begin position="468"/>
        <end position="493"/>
    </location>
</feature>
<feature type="region of interest" description="Disordered" evidence="1">
    <location>
        <begin position="322"/>
        <end position="366"/>
    </location>
</feature>
<evidence type="ECO:0000256" key="1">
    <source>
        <dbReference type="SAM" id="MobiDB-lite"/>
    </source>
</evidence>
<dbReference type="Proteomes" id="UP001224775">
    <property type="component" value="Unassembled WGS sequence"/>
</dbReference>
<dbReference type="SUPFAM" id="SSF143456">
    <property type="entry name" value="VC0467-like"/>
    <property type="match status" value="1"/>
</dbReference>
<keyword evidence="3" id="KW-1185">Reference proteome</keyword>
<feature type="region of interest" description="Disordered" evidence="1">
    <location>
        <begin position="652"/>
        <end position="697"/>
    </location>
</feature>
<dbReference type="PANTHER" id="PTHR31984:SF17">
    <property type="entry name" value="TRANSCRIPTIONAL REGULATOR"/>
    <property type="match status" value="1"/>
</dbReference>